<evidence type="ECO:0000313" key="1">
    <source>
        <dbReference type="EMBL" id="ACF13316.1"/>
    </source>
</evidence>
<name>B3QWV2_CHLT3</name>
<evidence type="ECO:0000313" key="2">
    <source>
        <dbReference type="Proteomes" id="UP000001208"/>
    </source>
</evidence>
<gene>
    <name evidence="1" type="ordered locus">Ctha_0848</name>
</gene>
<sequence>MLANQQCREEHKFYLTVKGMHKVLTTIICYYKKIANLQATMDCLWVAGSLETEIRPCRKGGRYARESGCKAISAAPHRLSVRSFFFCNLRDAMLLTIQFPFVDLRGFSEATGRLAKPGWPIPTPDDEFVRFSGAVRVRKRGGICGWLGENEVCEANRLIRLSYCPKIKDDHSGRQFTTRIAFRRLYFDGLAVGKFELGIATKTRRKVVLTKQTVKEIVDNFLNLPTRVRESGGNYREVLLGHSAQSVASLYYHATTKHTDKQIITPSDLAVRPGRPLLFLDCQSNEDVPVPYWSRNVKISDRDFDLYNCVVPFHGKNIQLWLLDNYSYDYSDTDAARRLRIYLLRLHAEHESLRLVLRGIMSKAIDVQPRSPMSDNLQYYINEATRRIGILDSQSSKQFEDEICKIARESMNIISPGKKDALVNVLKSIDFRPNILRKVEDYINKWGDLTINIEEVTMGDRYEAGQVGALGPNAHAHDMTFNQIWNQTKGNIDLQALSNELTILREELQKTAKNAEEFAEIGAIANAEIEAKKGDGPQVLSALAKAGKWALSVAEKIGIGVATAAIKTACGL</sequence>
<keyword evidence="2" id="KW-1185">Reference proteome</keyword>
<dbReference type="STRING" id="517418.Ctha_0848"/>
<protein>
    <submittedName>
        <fullName evidence="1">Uncharacterized protein</fullName>
    </submittedName>
</protein>
<proteinExistence type="predicted"/>
<dbReference type="EMBL" id="CP001100">
    <property type="protein sequence ID" value="ACF13316.1"/>
    <property type="molecule type" value="Genomic_DNA"/>
</dbReference>
<dbReference type="Proteomes" id="UP000001208">
    <property type="component" value="Chromosome"/>
</dbReference>
<accession>B3QWV2</accession>
<reference evidence="1 2" key="1">
    <citation type="submission" date="2008-06" db="EMBL/GenBank/DDBJ databases">
        <title>Complete sequence of Chloroherpeton thalassium ATCC 35110.</title>
        <authorList>
            <consortium name="US DOE Joint Genome Institute"/>
            <person name="Lucas S."/>
            <person name="Copeland A."/>
            <person name="Lapidus A."/>
            <person name="Glavina del Rio T."/>
            <person name="Dalin E."/>
            <person name="Tice H."/>
            <person name="Bruce D."/>
            <person name="Goodwin L."/>
            <person name="Pitluck S."/>
            <person name="Schmutz J."/>
            <person name="Larimer F."/>
            <person name="Land M."/>
            <person name="Hauser L."/>
            <person name="Kyrpides N."/>
            <person name="Mikhailova N."/>
            <person name="Liu Z."/>
            <person name="Li T."/>
            <person name="Zhao F."/>
            <person name="Overmann J."/>
            <person name="Bryant D.A."/>
            <person name="Richardson P."/>
        </authorList>
    </citation>
    <scope>NUCLEOTIDE SEQUENCE [LARGE SCALE GENOMIC DNA]</scope>
    <source>
        <strain evidence="2">ATCC 35110 / GB-78</strain>
    </source>
</reference>
<dbReference type="eggNOG" id="COG1357">
    <property type="taxonomic scope" value="Bacteria"/>
</dbReference>
<dbReference type="AlphaFoldDB" id="B3QWV2"/>
<dbReference type="KEGG" id="cts:Ctha_0848"/>
<dbReference type="HOGENOM" id="CLU_476265_0_0_10"/>
<dbReference type="OrthoDB" id="8480690at2"/>
<organism evidence="1 2">
    <name type="scientific">Chloroherpeton thalassium (strain ATCC 35110 / GB-78)</name>
    <dbReference type="NCBI Taxonomy" id="517418"/>
    <lineage>
        <taxon>Bacteria</taxon>
        <taxon>Pseudomonadati</taxon>
        <taxon>Chlorobiota</taxon>
        <taxon>Chlorobiia</taxon>
        <taxon>Chlorobiales</taxon>
        <taxon>Chloroherpetonaceae</taxon>
        <taxon>Chloroherpeton</taxon>
    </lineage>
</organism>